<protein>
    <submittedName>
        <fullName evidence="1">Uncharacterized protein</fullName>
    </submittedName>
</protein>
<organism evidence="1">
    <name type="scientific">Anguilla anguilla</name>
    <name type="common">European freshwater eel</name>
    <name type="synonym">Muraena anguilla</name>
    <dbReference type="NCBI Taxonomy" id="7936"/>
    <lineage>
        <taxon>Eukaryota</taxon>
        <taxon>Metazoa</taxon>
        <taxon>Chordata</taxon>
        <taxon>Craniata</taxon>
        <taxon>Vertebrata</taxon>
        <taxon>Euteleostomi</taxon>
        <taxon>Actinopterygii</taxon>
        <taxon>Neopterygii</taxon>
        <taxon>Teleostei</taxon>
        <taxon>Anguilliformes</taxon>
        <taxon>Anguillidae</taxon>
        <taxon>Anguilla</taxon>
    </lineage>
</organism>
<dbReference type="AlphaFoldDB" id="A0A0E9SR90"/>
<reference evidence="1" key="1">
    <citation type="submission" date="2014-11" db="EMBL/GenBank/DDBJ databases">
        <authorList>
            <person name="Amaro Gonzalez C."/>
        </authorList>
    </citation>
    <scope>NUCLEOTIDE SEQUENCE</scope>
</reference>
<name>A0A0E9SR90_ANGAN</name>
<sequence length="49" mass="5613">MLMSQERTSAQSAAVCMFIRTFVSALNVFNTIPPHSQTYCKAFFVGMYW</sequence>
<proteinExistence type="predicted"/>
<reference evidence="1" key="2">
    <citation type="journal article" date="2015" name="Fish Shellfish Immunol.">
        <title>Early steps in the European eel (Anguilla anguilla)-Vibrio vulnificus interaction in the gills: Role of the RtxA13 toxin.</title>
        <authorList>
            <person name="Callol A."/>
            <person name="Pajuelo D."/>
            <person name="Ebbesson L."/>
            <person name="Teles M."/>
            <person name="MacKenzie S."/>
            <person name="Amaro C."/>
        </authorList>
    </citation>
    <scope>NUCLEOTIDE SEQUENCE</scope>
</reference>
<evidence type="ECO:0000313" key="1">
    <source>
        <dbReference type="EMBL" id="JAH43048.1"/>
    </source>
</evidence>
<accession>A0A0E9SR90</accession>
<dbReference type="EMBL" id="GBXM01065529">
    <property type="protein sequence ID" value="JAH43048.1"/>
    <property type="molecule type" value="Transcribed_RNA"/>
</dbReference>